<organism evidence="1 2">
    <name type="scientific">Dreissena polymorpha</name>
    <name type="common">Zebra mussel</name>
    <name type="synonym">Mytilus polymorpha</name>
    <dbReference type="NCBI Taxonomy" id="45954"/>
    <lineage>
        <taxon>Eukaryota</taxon>
        <taxon>Metazoa</taxon>
        <taxon>Spiralia</taxon>
        <taxon>Lophotrochozoa</taxon>
        <taxon>Mollusca</taxon>
        <taxon>Bivalvia</taxon>
        <taxon>Autobranchia</taxon>
        <taxon>Heteroconchia</taxon>
        <taxon>Euheterodonta</taxon>
        <taxon>Imparidentia</taxon>
        <taxon>Neoheterodontei</taxon>
        <taxon>Myida</taxon>
        <taxon>Dreissenoidea</taxon>
        <taxon>Dreissenidae</taxon>
        <taxon>Dreissena</taxon>
    </lineage>
</organism>
<sequence>MLGVRQGAFLRLFQLYARSSSEAASGGYVRDEVSPSCWDACSPVYTRFGIVKPIEVAEPVLDRGKRDYPFKLPGADVVNGKKEDV</sequence>
<dbReference type="AlphaFoldDB" id="A0A9D4S5V7"/>
<reference evidence="1" key="1">
    <citation type="journal article" date="2019" name="bioRxiv">
        <title>The Genome of the Zebra Mussel, Dreissena polymorpha: A Resource for Invasive Species Research.</title>
        <authorList>
            <person name="McCartney M.A."/>
            <person name="Auch B."/>
            <person name="Kono T."/>
            <person name="Mallez S."/>
            <person name="Zhang Y."/>
            <person name="Obille A."/>
            <person name="Becker A."/>
            <person name="Abrahante J.E."/>
            <person name="Garbe J."/>
            <person name="Badalamenti J.P."/>
            <person name="Herman A."/>
            <person name="Mangelson H."/>
            <person name="Liachko I."/>
            <person name="Sullivan S."/>
            <person name="Sone E.D."/>
            <person name="Koren S."/>
            <person name="Silverstein K.A.T."/>
            <person name="Beckman K.B."/>
            <person name="Gohl D.M."/>
        </authorList>
    </citation>
    <scope>NUCLEOTIDE SEQUENCE</scope>
    <source>
        <strain evidence="1">Duluth1</strain>
        <tissue evidence="1">Whole animal</tissue>
    </source>
</reference>
<dbReference type="EMBL" id="JAIWYP010000001">
    <property type="protein sequence ID" value="KAH3891658.1"/>
    <property type="molecule type" value="Genomic_DNA"/>
</dbReference>
<dbReference type="Proteomes" id="UP000828390">
    <property type="component" value="Unassembled WGS sequence"/>
</dbReference>
<evidence type="ECO:0000313" key="2">
    <source>
        <dbReference type="Proteomes" id="UP000828390"/>
    </source>
</evidence>
<evidence type="ECO:0000313" key="1">
    <source>
        <dbReference type="EMBL" id="KAH3891658.1"/>
    </source>
</evidence>
<reference evidence="1" key="2">
    <citation type="submission" date="2020-11" db="EMBL/GenBank/DDBJ databases">
        <authorList>
            <person name="McCartney M.A."/>
            <person name="Auch B."/>
            <person name="Kono T."/>
            <person name="Mallez S."/>
            <person name="Becker A."/>
            <person name="Gohl D.M."/>
            <person name="Silverstein K.A.T."/>
            <person name="Koren S."/>
            <person name="Bechman K.B."/>
            <person name="Herman A."/>
            <person name="Abrahante J.E."/>
            <person name="Garbe J."/>
        </authorList>
    </citation>
    <scope>NUCLEOTIDE SEQUENCE</scope>
    <source>
        <strain evidence="1">Duluth1</strain>
        <tissue evidence="1">Whole animal</tissue>
    </source>
</reference>
<protein>
    <submittedName>
        <fullName evidence="1">Uncharacterized protein</fullName>
    </submittedName>
</protein>
<keyword evidence="2" id="KW-1185">Reference proteome</keyword>
<proteinExistence type="predicted"/>
<accession>A0A9D4S5V7</accession>
<gene>
    <name evidence="1" type="ORF">DPMN_015763</name>
</gene>
<comment type="caution">
    <text evidence="1">The sequence shown here is derived from an EMBL/GenBank/DDBJ whole genome shotgun (WGS) entry which is preliminary data.</text>
</comment>
<name>A0A9D4S5V7_DREPO</name>